<dbReference type="AlphaFoldDB" id="A0A7R9G118"/>
<sequence length="281" mass="30781">MPIEQEWSFPRKFQEANNAVTTGTAGSSLFGVDFFRRVVVCHKKLVDERARQHTKFSEVSLVISCCMNASCWDCGLLVRLTDRIFCCLSLSSFKRSISCWRSSLSDFHLTFSACNSSSSCLERPNTLTNCSMKVPSLRKIAIFRTQGLPIGSASKYPEQGSIFSHLRQGLPIGSASKYPEQDSRSSHLLQGLPMGLPGLPIGSASKYPEQGSRSSHLLQGLPIGSASENQLPVFIDDVDMCAIVITGHTLESFGLIGQHRVQLDALIPATVQLLLRGLELS</sequence>
<name>A0A7R9G118_TIMSH</name>
<evidence type="ECO:0000313" key="1">
    <source>
        <dbReference type="EMBL" id="CAD7262896.1"/>
    </source>
</evidence>
<accession>A0A7R9G118</accession>
<organism evidence="1">
    <name type="scientific">Timema shepardi</name>
    <name type="common">Walking stick</name>
    <dbReference type="NCBI Taxonomy" id="629360"/>
    <lineage>
        <taxon>Eukaryota</taxon>
        <taxon>Metazoa</taxon>
        <taxon>Ecdysozoa</taxon>
        <taxon>Arthropoda</taxon>
        <taxon>Hexapoda</taxon>
        <taxon>Insecta</taxon>
        <taxon>Pterygota</taxon>
        <taxon>Neoptera</taxon>
        <taxon>Polyneoptera</taxon>
        <taxon>Phasmatodea</taxon>
        <taxon>Timematodea</taxon>
        <taxon>Timematoidea</taxon>
        <taxon>Timematidae</taxon>
        <taxon>Timema</taxon>
    </lineage>
</organism>
<protein>
    <submittedName>
        <fullName evidence="1">Uncharacterized protein</fullName>
    </submittedName>
</protein>
<proteinExistence type="predicted"/>
<dbReference type="EMBL" id="OC003162">
    <property type="protein sequence ID" value="CAD7262896.1"/>
    <property type="molecule type" value="Genomic_DNA"/>
</dbReference>
<gene>
    <name evidence="1" type="ORF">TSIB3V08_LOCUS6992</name>
</gene>
<reference evidence="1" key="1">
    <citation type="submission" date="2020-11" db="EMBL/GenBank/DDBJ databases">
        <authorList>
            <person name="Tran Van P."/>
        </authorList>
    </citation>
    <scope>NUCLEOTIDE SEQUENCE</scope>
</reference>